<protein>
    <submittedName>
        <fullName evidence="2">Wzy</fullName>
    </submittedName>
</protein>
<feature type="transmembrane region" description="Helical" evidence="1">
    <location>
        <begin position="33"/>
        <end position="53"/>
    </location>
</feature>
<keyword evidence="1" id="KW-1133">Transmembrane helix</keyword>
<feature type="transmembrane region" description="Helical" evidence="1">
    <location>
        <begin position="257"/>
        <end position="274"/>
    </location>
</feature>
<name>A0A7S6VG67_LEUME</name>
<reference evidence="2" key="1">
    <citation type="journal article" date="2020" name="FEMS Microbiol. Lett.">
        <title>Screening for texturing Leuconostoc and genomics behind polysaccharide production.</title>
        <authorList>
            <person name="Poulsen V.K."/>
            <person name="Koza A."/>
            <person name="Al-Nakeeb K."/>
            <person name="Oeregaard G."/>
        </authorList>
    </citation>
    <scope>NUCLEOTIDE SEQUENCE</scope>
    <source>
        <strain evidence="2">Ln1</strain>
    </source>
</reference>
<organism evidence="2">
    <name type="scientific">Leuconostoc mesenteroides</name>
    <dbReference type="NCBI Taxonomy" id="1245"/>
    <lineage>
        <taxon>Bacteria</taxon>
        <taxon>Bacillati</taxon>
        <taxon>Bacillota</taxon>
        <taxon>Bacilli</taxon>
        <taxon>Lactobacillales</taxon>
        <taxon>Lactobacillaceae</taxon>
        <taxon>Leuconostoc</taxon>
    </lineage>
</organism>
<keyword evidence="1" id="KW-0472">Membrane</keyword>
<evidence type="ECO:0000256" key="1">
    <source>
        <dbReference type="SAM" id="Phobius"/>
    </source>
</evidence>
<dbReference type="RefSeq" id="WP_223346915.1">
    <property type="nucleotide sequence ID" value="NZ_JAFRDS010000019.1"/>
</dbReference>
<sequence>MIQNNKFSKIIQSTIIVTLFIMTSPTIVQITRITILNKLVVPFLLMLFVMYYVFSTRFLVNVQGFFLLTSFLLVILFSVVLEQSSSALSDVKTLFIYYLPSIAMMMLLFLLFPNTHEKKEHILNLVILFGMLEAILGILQFVLRSPILPIVVNGQQIVSSIYYVPGSGGTGDSSIIGSSYLVRASGTMGSGLGLGILCLSSLATLSLRKKSRLTTILELVLCIAIILTLTGAIYAGFFSFLIFRYLLLHKSTRLIKYVYYLLWFIGVSIEWFIAHIPQYIISLFPTIESRFNGIQYYQSILNSSLSSRFFGQNFTNNWQSLANATLNINNRYVVDNFFMYTFYNVGIFGIIILFFAYKNIMDWQLKTNSTSPMVALQLSVLMMGFANNVSSAFGIVGILALFSIRSSKDVNLEEILRE</sequence>
<keyword evidence="1" id="KW-0812">Transmembrane</keyword>
<feature type="transmembrane region" description="Helical" evidence="1">
    <location>
        <begin position="337"/>
        <end position="357"/>
    </location>
</feature>
<accession>A0A7S6VG67</accession>
<feature type="transmembrane region" description="Helical" evidence="1">
    <location>
        <begin position="377"/>
        <end position="402"/>
    </location>
</feature>
<feature type="transmembrane region" description="Helical" evidence="1">
    <location>
        <begin position="125"/>
        <end position="143"/>
    </location>
</feature>
<evidence type="ECO:0000313" key="2">
    <source>
        <dbReference type="EMBL" id="QOW37961.1"/>
    </source>
</evidence>
<feature type="transmembrane region" description="Helical" evidence="1">
    <location>
        <begin position="65"/>
        <end position="83"/>
    </location>
</feature>
<feature type="transmembrane region" description="Helical" evidence="1">
    <location>
        <begin position="219"/>
        <end position="245"/>
    </location>
</feature>
<dbReference type="AlphaFoldDB" id="A0A7S6VG67"/>
<dbReference type="EMBL" id="MT799691">
    <property type="protein sequence ID" value="QOW37961.1"/>
    <property type="molecule type" value="Genomic_DNA"/>
</dbReference>
<feature type="transmembrane region" description="Helical" evidence="1">
    <location>
        <begin position="95"/>
        <end position="113"/>
    </location>
</feature>
<feature type="transmembrane region" description="Helical" evidence="1">
    <location>
        <begin position="188"/>
        <end position="207"/>
    </location>
</feature>
<proteinExistence type="predicted"/>
<feature type="transmembrane region" description="Helical" evidence="1">
    <location>
        <begin position="7"/>
        <end position="27"/>
    </location>
</feature>